<proteinExistence type="predicted"/>
<feature type="region of interest" description="Disordered" evidence="1">
    <location>
        <begin position="415"/>
        <end position="470"/>
    </location>
</feature>
<name>A0A395N2L5_9HYPO</name>
<reference evidence="2 3" key="1">
    <citation type="journal article" date="2018" name="PLoS Pathog.">
        <title>Evolution of structural diversity of trichothecenes, a family of toxins produced by plant pathogenic and entomopathogenic fungi.</title>
        <authorList>
            <person name="Proctor R.H."/>
            <person name="McCormick S.P."/>
            <person name="Kim H.S."/>
            <person name="Cardoza R.E."/>
            <person name="Stanley A.M."/>
            <person name="Lindo L."/>
            <person name="Kelly A."/>
            <person name="Brown D.W."/>
            <person name="Lee T."/>
            <person name="Vaughan M.M."/>
            <person name="Alexander N.J."/>
            <person name="Busman M."/>
            <person name="Gutierrez S."/>
        </authorList>
    </citation>
    <scope>NUCLEOTIDE SEQUENCE [LARGE SCALE GENOMIC DNA]</scope>
    <source>
        <strain evidence="2 3">NRRL 13405</strain>
    </source>
</reference>
<comment type="caution">
    <text evidence="2">The sequence shown here is derived from an EMBL/GenBank/DDBJ whole genome shotgun (WGS) entry which is preliminary data.</text>
</comment>
<protein>
    <submittedName>
        <fullName evidence="2">Uncharacterized protein</fullName>
    </submittedName>
</protein>
<evidence type="ECO:0000313" key="3">
    <source>
        <dbReference type="Proteomes" id="UP000265631"/>
    </source>
</evidence>
<organism evidence="2 3">
    <name type="scientific">Fusarium flagelliforme</name>
    <dbReference type="NCBI Taxonomy" id="2675880"/>
    <lineage>
        <taxon>Eukaryota</taxon>
        <taxon>Fungi</taxon>
        <taxon>Dikarya</taxon>
        <taxon>Ascomycota</taxon>
        <taxon>Pezizomycotina</taxon>
        <taxon>Sordariomycetes</taxon>
        <taxon>Hypocreomycetidae</taxon>
        <taxon>Hypocreales</taxon>
        <taxon>Nectriaceae</taxon>
        <taxon>Fusarium</taxon>
        <taxon>Fusarium incarnatum-equiseti species complex</taxon>
    </lineage>
</organism>
<gene>
    <name evidence="2" type="ORF">FIE12Z_1843</name>
</gene>
<dbReference type="Proteomes" id="UP000265631">
    <property type="component" value="Unassembled WGS sequence"/>
</dbReference>
<dbReference type="EMBL" id="PXXK01000036">
    <property type="protein sequence ID" value="RFN53809.1"/>
    <property type="molecule type" value="Genomic_DNA"/>
</dbReference>
<sequence length="470" mass="52607">MASVEMLLALRLKGPDIPHPIPGLDEHELGPRLTVTTELSTEIQTYDRAFVMRVEQVALILIVDMREFDHTDGLLSTENWQPRDLKERLVKASPFCKHYMLHLNPDNLASVSWPHALYQAPLVAPAFTFEFIREADWPALKQSMWYERRFRTKADLQDLSDPVEEIAKCRKRDKDVCAVTGNRNPVPFWFIPRTWNDTKDHNNATGNLADSSLDVADVNIMDDILSATQLGKTHEAWCMMLVDPDLYACLVQGLCAFKFEAIEEIQEPTPHDNDHDDDHNDDNVHVVLRFYWMPSLPPRFNQVTTVEDMKTIATEFNNFIALGSPPPDGFPETITTPKSGDLVRLLRTREEARKLNSAVKIHWRCVAYTALCGGVGLARFMTGMDQRDGSLKPMDEEFRQEVALDFELGLPIEPRSLSSLGNRSEGAASVFSKTARSTATGASSLGKSVSDRAKGSSSDQTGSAGGSSEK</sequence>
<feature type="compositionally biased region" description="Polar residues" evidence="1">
    <location>
        <begin position="431"/>
        <end position="447"/>
    </location>
</feature>
<keyword evidence="3" id="KW-1185">Reference proteome</keyword>
<evidence type="ECO:0000256" key="1">
    <source>
        <dbReference type="SAM" id="MobiDB-lite"/>
    </source>
</evidence>
<evidence type="ECO:0000313" key="2">
    <source>
        <dbReference type="EMBL" id="RFN53809.1"/>
    </source>
</evidence>
<accession>A0A395N2L5</accession>
<dbReference type="AlphaFoldDB" id="A0A395N2L5"/>